<protein>
    <submittedName>
        <fullName evidence="1">Uncharacterized protein</fullName>
    </submittedName>
</protein>
<dbReference type="AlphaFoldDB" id="A0A0L8I2Z5"/>
<name>A0A0L8I2Z5_OCTBM</name>
<gene>
    <name evidence="1" type="ORF">OCBIM_22036943mg</name>
</gene>
<accession>A0A0L8I2Z5</accession>
<sequence>MKISKFSLVHTKKHTKSAMQCSVCERENVSVVRRKWIDVWNNNEWLKPIHRWH</sequence>
<evidence type="ECO:0000313" key="1">
    <source>
        <dbReference type="EMBL" id="KOF95853.1"/>
    </source>
</evidence>
<proteinExistence type="predicted"/>
<reference evidence="1" key="1">
    <citation type="submission" date="2015-07" db="EMBL/GenBank/DDBJ databases">
        <title>MeaNS - Measles Nucleotide Surveillance Program.</title>
        <authorList>
            <person name="Tran T."/>
            <person name="Druce J."/>
        </authorList>
    </citation>
    <scope>NUCLEOTIDE SEQUENCE</scope>
    <source>
        <strain evidence="1">UCB-OBI-ISO-001</strain>
        <tissue evidence="1">Gonad</tissue>
    </source>
</reference>
<dbReference type="EMBL" id="KQ416666">
    <property type="protein sequence ID" value="KOF95853.1"/>
    <property type="molecule type" value="Genomic_DNA"/>
</dbReference>
<organism evidence="1">
    <name type="scientific">Octopus bimaculoides</name>
    <name type="common">California two-spotted octopus</name>
    <dbReference type="NCBI Taxonomy" id="37653"/>
    <lineage>
        <taxon>Eukaryota</taxon>
        <taxon>Metazoa</taxon>
        <taxon>Spiralia</taxon>
        <taxon>Lophotrochozoa</taxon>
        <taxon>Mollusca</taxon>
        <taxon>Cephalopoda</taxon>
        <taxon>Coleoidea</taxon>
        <taxon>Octopodiformes</taxon>
        <taxon>Octopoda</taxon>
        <taxon>Incirrata</taxon>
        <taxon>Octopodidae</taxon>
        <taxon>Octopus</taxon>
    </lineage>
</organism>